<evidence type="ECO:0000256" key="3">
    <source>
        <dbReference type="PROSITE-ProRule" id="PRU00221"/>
    </source>
</evidence>
<feature type="repeat" description="WD" evidence="3">
    <location>
        <begin position="195"/>
        <end position="225"/>
    </location>
</feature>
<dbReference type="PROSITE" id="PS50294">
    <property type="entry name" value="WD_REPEATS_REGION"/>
    <property type="match status" value="3"/>
</dbReference>
<dbReference type="PROSITE" id="PS00678">
    <property type="entry name" value="WD_REPEATS_1"/>
    <property type="match status" value="2"/>
</dbReference>
<feature type="repeat" description="WD" evidence="3">
    <location>
        <begin position="153"/>
        <end position="194"/>
    </location>
</feature>
<dbReference type="InterPro" id="IPR044715">
    <property type="entry name" value="WDR86-like"/>
</dbReference>
<dbReference type="SMART" id="SM00320">
    <property type="entry name" value="WD40"/>
    <property type="match status" value="3"/>
</dbReference>
<feature type="repeat" description="WD" evidence="3">
    <location>
        <begin position="101"/>
        <end position="144"/>
    </location>
</feature>
<dbReference type="SUPFAM" id="SSF50978">
    <property type="entry name" value="WD40 repeat-like"/>
    <property type="match status" value="1"/>
</dbReference>
<reference evidence="4" key="1">
    <citation type="submission" date="2015-04" db="EMBL/GenBank/DDBJ databases">
        <title>The genome sequence of the plant pathogenic Rhizarian Plasmodiophora brassicae reveals insights in its biotrophic life cycle and the origin of chitin synthesis.</title>
        <authorList>
            <person name="Schwelm A."/>
            <person name="Fogelqvist J."/>
            <person name="Knaust A."/>
            <person name="Julke S."/>
            <person name="Lilja T."/>
            <person name="Dhandapani V."/>
            <person name="Bonilla-Rosso G."/>
            <person name="Karlsson M."/>
            <person name="Shevchenko A."/>
            <person name="Choi S.R."/>
            <person name="Kim H.G."/>
            <person name="Park J.Y."/>
            <person name="Lim Y.P."/>
            <person name="Ludwig-Muller J."/>
            <person name="Dixelius C."/>
        </authorList>
    </citation>
    <scope>NUCLEOTIDE SEQUENCE</scope>
    <source>
        <tissue evidence="4">Potato root galls</tissue>
    </source>
</reference>
<dbReference type="InterPro" id="IPR020472">
    <property type="entry name" value="WD40_PAC1"/>
</dbReference>
<protein>
    <submittedName>
        <fullName evidence="4">Uncharacterized protein</fullName>
    </submittedName>
</protein>
<dbReference type="PRINTS" id="PR00320">
    <property type="entry name" value="GPROTEINBRPT"/>
</dbReference>
<dbReference type="PANTHER" id="PTHR44489:SF11">
    <property type="entry name" value="WD REPEAT DOMAIN 86"/>
    <property type="match status" value="1"/>
</dbReference>
<proteinExistence type="predicted"/>
<dbReference type="PANTHER" id="PTHR44489">
    <property type="match status" value="1"/>
</dbReference>
<name>A0A0H5QHM6_9EUKA</name>
<dbReference type="InterPro" id="IPR015943">
    <property type="entry name" value="WD40/YVTN_repeat-like_dom_sf"/>
</dbReference>
<evidence type="ECO:0000313" key="4">
    <source>
        <dbReference type="EMBL" id="CRZ01535.1"/>
    </source>
</evidence>
<keyword evidence="2" id="KW-0677">Repeat</keyword>
<organism evidence="4">
    <name type="scientific">Spongospora subterranea</name>
    <dbReference type="NCBI Taxonomy" id="70186"/>
    <lineage>
        <taxon>Eukaryota</taxon>
        <taxon>Sar</taxon>
        <taxon>Rhizaria</taxon>
        <taxon>Endomyxa</taxon>
        <taxon>Phytomyxea</taxon>
        <taxon>Plasmodiophorida</taxon>
        <taxon>Plasmodiophoridae</taxon>
        <taxon>Spongospora</taxon>
    </lineage>
</organism>
<dbReference type="EMBL" id="HACM01001093">
    <property type="protein sequence ID" value="CRZ01535.1"/>
    <property type="molecule type" value="Transcribed_RNA"/>
</dbReference>
<sequence length="246" mass="27848">MRWDIFKSGTCFWRNVCWWLAPRNASKSGASSEKCTPKSARDTVAPLSGWSMIMIEYYVRPHWITRYGAGMAPWSASLLFTGLDNGQIHLWNVDTGSVLVMKAHTNTVSTLAIAVTRRRDFLISSGYDGRVLVWDISKRKTINPCVERELHRGTSRTSEIIVVAYNPSSGAIFAGGNDNLIHIWDLDSYEPRGTLIGHTNAVTCLAFDANIVFSGSEDRTIRIWDGFLYSSRNVVRWYRARLMARF</sequence>
<evidence type="ECO:0000256" key="1">
    <source>
        <dbReference type="ARBA" id="ARBA00022574"/>
    </source>
</evidence>
<evidence type="ECO:0000256" key="2">
    <source>
        <dbReference type="ARBA" id="ARBA00022737"/>
    </source>
</evidence>
<dbReference type="Gene3D" id="2.130.10.10">
    <property type="entry name" value="YVTN repeat-like/Quinoprotein amine dehydrogenase"/>
    <property type="match status" value="1"/>
</dbReference>
<keyword evidence="1 3" id="KW-0853">WD repeat</keyword>
<accession>A0A0H5QHM6</accession>
<dbReference type="InterPro" id="IPR001680">
    <property type="entry name" value="WD40_rpt"/>
</dbReference>
<dbReference type="PROSITE" id="PS50082">
    <property type="entry name" value="WD_REPEATS_2"/>
    <property type="match status" value="3"/>
</dbReference>
<dbReference type="AlphaFoldDB" id="A0A0H5QHM6"/>
<dbReference type="Pfam" id="PF00400">
    <property type="entry name" value="WD40"/>
    <property type="match status" value="3"/>
</dbReference>
<dbReference type="InterPro" id="IPR036322">
    <property type="entry name" value="WD40_repeat_dom_sf"/>
</dbReference>
<dbReference type="InterPro" id="IPR019775">
    <property type="entry name" value="WD40_repeat_CS"/>
</dbReference>